<dbReference type="SUPFAM" id="SSF52922">
    <property type="entry name" value="TK C-terminal domain-like"/>
    <property type="match status" value="1"/>
</dbReference>
<dbReference type="SUPFAM" id="SSF52518">
    <property type="entry name" value="Thiamin diphosphate-binding fold (THDP-binding)"/>
    <property type="match status" value="2"/>
</dbReference>
<keyword evidence="8 12" id="KW-0786">Thiamine pyrophosphate</keyword>
<evidence type="ECO:0000256" key="1">
    <source>
        <dbReference type="ARBA" id="ARBA00001941"/>
    </source>
</evidence>
<protein>
    <recommendedName>
        <fullName evidence="4">transketolase</fullName>
        <ecNumber evidence="4">2.2.1.1</ecNumber>
    </recommendedName>
</protein>
<dbReference type="Gene3D" id="3.40.50.970">
    <property type="match status" value="2"/>
</dbReference>
<feature type="binding site" evidence="11">
    <location>
        <position position="301"/>
    </location>
    <ligand>
        <name>substrate</name>
    </ligand>
</feature>
<dbReference type="GO" id="GO:0046872">
    <property type="term" value="F:metal ion binding"/>
    <property type="evidence" value="ECO:0007669"/>
    <property type="project" value="UniProtKB-KW"/>
</dbReference>
<dbReference type="STRING" id="2082308.A0A2K1QUF7"/>
<dbReference type="FunFam" id="3.40.50.970:FF:000004">
    <property type="entry name" value="Transketolase"/>
    <property type="match status" value="1"/>
</dbReference>
<feature type="binding site" evidence="11">
    <location>
        <position position="422"/>
    </location>
    <ligand>
        <name>substrate</name>
    </ligand>
</feature>
<dbReference type="OrthoDB" id="10267175at2759"/>
<gene>
    <name evidence="16" type="ORF">CAC42_5119</name>
</gene>
<dbReference type="GO" id="GO:0005829">
    <property type="term" value="C:cytosol"/>
    <property type="evidence" value="ECO:0007669"/>
    <property type="project" value="TreeGrafter"/>
</dbReference>
<feature type="binding site" evidence="11">
    <location>
        <position position="519"/>
    </location>
    <ligand>
        <name>substrate</name>
    </ligand>
</feature>
<evidence type="ECO:0000256" key="3">
    <source>
        <dbReference type="ARBA" id="ARBA00011738"/>
    </source>
</evidence>
<comment type="subunit">
    <text evidence="3">Homodimer.</text>
</comment>
<feature type="binding site" evidence="13">
    <location>
        <position position="195"/>
    </location>
    <ligand>
        <name>Mg(2+)</name>
        <dbReference type="ChEBI" id="CHEBI:18420"/>
    </ligand>
</feature>
<dbReference type="InParanoid" id="A0A2K1QUF7"/>
<dbReference type="InterPro" id="IPR029061">
    <property type="entry name" value="THDP-binding"/>
</dbReference>
<dbReference type="Gene3D" id="3.40.50.920">
    <property type="match status" value="1"/>
</dbReference>
<evidence type="ECO:0000256" key="4">
    <source>
        <dbReference type="ARBA" id="ARBA00013152"/>
    </source>
</evidence>
<dbReference type="InterPro" id="IPR005478">
    <property type="entry name" value="Transketolase_bac-like"/>
</dbReference>
<dbReference type="InterPro" id="IPR055152">
    <property type="entry name" value="Transketolase-like_C_2"/>
</dbReference>
<feature type="site" description="Important for catalytic activity" evidence="14">
    <location>
        <position position="64"/>
    </location>
</feature>
<dbReference type="Pfam" id="PF00456">
    <property type="entry name" value="Transketolase_N"/>
    <property type="match status" value="1"/>
</dbReference>
<dbReference type="CDD" id="cd02012">
    <property type="entry name" value="TPP_TK"/>
    <property type="match status" value="1"/>
</dbReference>
<dbReference type="NCBIfam" id="TIGR00232">
    <property type="entry name" value="tktlase_bact"/>
    <property type="match status" value="1"/>
</dbReference>
<dbReference type="PROSITE" id="PS00802">
    <property type="entry name" value="TRANSKETOLASE_2"/>
    <property type="match status" value="1"/>
</dbReference>
<comment type="caution">
    <text evidence="16">The sequence shown here is derived from an EMBL/GenBank/DDBJ whole genome shotgun (WGS) entry which is preliminary data.</text>
</comment>
<feature type="binding site" evidence="13">
    <location>
        <position position="227"/>
    </location>
    <ligand>
        <name>Mg(2+)</name>
        <dbReference type="ChEBI" id="CHEBI:18420"/>
    </ligand>
</feature>
<dbReference type="SMART" id="SM00861">
    <property type="entry name" value="Transket_pyr"/>
    <property type="match status" value="1"/>
</dbReference>
<evidence type="ECO:0000256" key="8">
    <source>
        <dbReference type="ARBA" id="ARBA00023052"/>
    </source>
</evidence>
<feature type="active site" description="Proton donor" evidence="10">
    <location>
        <position position="459"/>
    </location>
</feature>
<feature type="binding site" evidence="12">
    <location>
        <position position="487"/>
    </location>
    <ligand>
        <name>thiamine diphosphate</name>
        <dbReference type="ChEBI" id="CHEBI:58937"/>
    </ligand>
</feature>
<evidence type="ECO:0000256" key="7">
    <source>
        <dbReference type="ARBA" id="ARBA00022842"/>
    </source>
</evidence>
<dbReference type="GO" id="GO:0006098">
    <property type="term" value="P:pentose-phosphate shunt"/>
    <property type="evidence" value="ECO:0007669"/>
    <property type="project" value="TreeGrafter"/>
</dbReference>
<dbReference type="GO" id="GO:0005634">
    <property type="term" value="C:nucleus"/>
    <property type="evidence" value="ECO:0007669"/>
    <property type="project" value="TreeGrafter"/>
</dbReference>
<dbReference type="InterPro" id="IPR020826">
    <property type="entry name" value="Transketolase_BS"/>
</dbReference>
<accession>A0A2K1QUF7</accession>
<dbReference type="InterPro" id="IPR005475">
    <property type="entry name" value="Transketolase-like_Pyr-bd"/>
</dbReference>
<comment type="cofactor">
    <cofactor evidence="13">
        <name>Mg(2+)</name>
        <dbReference type="ChEBI" id="CHEBI:18420"/>
    </cofactor>
    <text evidence="13">Binds 1 Mg(2+) ion per subunit. Can also utilize other divalent metal cations, such as Ca(2+), Mn(2+) and Co(2+).</text>
</comment>
<evidence type="ECO:0000259" key="15">
    <source>
        <dbReference type="SMART" id="SM00861"/>
    </source>
</evidence>
<evidence type="ECO:0000256" key="2">
    <source>
        <dbReference type="ARBA" id="ARBA00007131"/>
    </source>
</evidence>
<dbReference type="InterPro" id="IPR009014">
    <property type="entry name" value="Transketo_C/PFOR_II"/>
</dbReference>
<dbReference type="CDD" id="cd07033">
    <property type="entry name" value="TPP_PYR_DXS_TK_like"/>
    <property type="match status" value="1"/>
</dbReference>
<feature type="domain" description="Transketolase-like pyrimidine-binding" evidence="15">
    <location>
        <begin position="392"/>
        <end position="575"/>
    </location>
</feature>
<feature type="binding site" evidence="11">
    <location>
        <position position="511"/>
    </location>
    <ligand>
        <name>substrate</name>
    </ligand>
</feature>
<evidence type="ECO:0000256" key="12">
    <source>
        <dbReference type="PIRSR" id="PIRSR605478-3"/>
    </source>
</evidence>
<dbReference type="FunFam" id="3.40.50.970:FF:000003">
    <property type="entry name" value="Transketolase"/>
    <property type="match status" value="1"/>
</dbReference>
<evidence type="ECO:0000256" key="9">
    <source>
        <dbReference type="ARBA" id="ARBA00049473"/>
    </source>
</evidence>
<evidence type="ECO:0000313" key="17">
    <source>
        <dbReference type="Proteomes" id="UP000243797"/>
    </source>
</evidence>
<dbReference type="GO" id="GO:0004802">
    <property type="term" value="F:transketolase activity"/>
    <property type="evidence" value="ECO:0007669"/>
    <property type="project" value="UniProtKB-EC"/>
</dbReference>
<comment type="cofactor">
    <cofactor evidence="12">
        <name>thiamine diphosphate</name>
        <dbReference type="ChEBI" id="CHEBI:58937"/>
    </cofactor>
    <text evidence="12">Binds 1 thiamine pyrophosphate per subunit. During the reaction, the substrate forms a covalent intermediate with the cofactor.</text>
</comment>
<reference evidence="16 17" key="1">
    <citation type="submission" date="2017-06" db="EMBL/GenBank/DDBJ databases">
        <title>Draft genome sequence of a variant of Elsinoe murrayae.</title>
        <authorList>
            <person name="Cheng Q."/>
        </authorList>
    </citation>
    <scope>NUCLEOTIDE SEQUENCE [LARGE SCALE GENOMIC DNA]</scope>
    <source>
        <strain evidence="16 17">CQ-2017a</strain>
    </source>
</reference>
<dbReference type="Pfam" id="PF22613">
    <property type="entry name" value="Transketolase_C_1"/>
    <property type="match status" value="1"/>
</dbReference>
<dbReference type="AlphaFoldDB" id="A0A2K1QUF7"/>
<keyword evidence="17" id="KW-1185">Reference proteome</keyword>
<organism evidence="16 17">
    <name type="scientific">Sphaceloma murrayae</name>
    <dbReference type="NCBI Taxonomy" id="2082308"/>
    <lineage>
        <taxon>Eukaryota</taxon>
        <taxon>Fungi</taxon>
        <taxon>Dikarya</taxon>
        <taxon>Ascomycota</taxon>
        <taxon>Pezizomycotina</taxon>
        <taxon>Dothideomycetes</taxon>
        <taxon>Dothideomycetidae</taxon>
        <taxon>Myriangiales</taxon>
        <taxon>Elsinoaceae</taxon>
        <taxon>Sphaceloma</taxon>
    </lineage>
</organism>
<dbReference type="Proteomes" id="UP000243797">
    <property type="component" value="Unassembled WGS sequence"/>
</dbReference>
<keyword evidence="6 13" id="KW-0479">Metal-binding</keyword>
<name>A0A2K1QUF7_9PEZI</name>
<dbReference type="InterPro" id="IPR033247">
    <property type="entry name" value="Transketolase_fam"/>
</dbReference>
<evidence type="ECO:0000256" key="13">
    <source>
        <dbReference type="PIRSR" id="PIRSR605478-4"/>
    </source>
</evidence>
<dbReference type="FunFam" id="3.40.50.920:FF:000012">
    <property type="entry name" value="Transketolase, variant 1"/>
    <property type="match status" value="1"/>
</dbReference>
<dbReference type="EC" id="2.2.1.1" evidence="4"/>
<feature type="binding site" evidence="12">
    <location>
        <position position="301"/>
    </location>
    <ligand>
        <name>thiamine diphosphate</name>
        <dbReference type="ChEBI" id="CHEBI:58937"/>
    </ligand>
</feature>
<evidence type="ECO:0000256" key="10">
    <source>
        <dbReference type="PIRSR" id="PIRSR605478-1"/>
    </source>
</evidence>
<feature type="binding site" evidence="11">
    <location>
        <position position="523"/>
    </location>
    <ligand>
        <name>substrate</name>
    </ligand>
</feature>
<evidence type="ECO:0000256" key="14">
    <source>
        <dbReference type="PIRSR" id="PIRSR605478-5"/>
    </source>
</evidence>
<comment type="cofactor">
    <cofactor evidence="1">
        <name>Co(2+)</name>
        <dbReference type="ChEBI" id="CHEBI:48828"/>
    </cofactor>
</comment>
<feature type="binding site" evidence="11">
    <location>
        <position position="395"/>
    </location>
    <ligand>
        <name>substrate</name>
    </ligand>
</feature>
<sequence length="725" mass="80022">MAAVQQAPHIQGHGSYGKNVTDALLQEEKIESSSVAKLSKEHDLVLKTFRVLIADLCAQYKAGHPGGAMGMAAIGVALWKYVMRYSPTQSNWFNRDRFVLSNGHTCLFQYTFLHLAGYPAFDFDMLKTYHSEKPESLCPGHPEIEADGIEVTTGPLGQGITNAVGLAMATKHLAAKYNTDGFDVVNNHTWCMIGDACLQEGVGQEAISLAGHWKLNNLTVIYDNNQITCDGSVDMTNTEDINARFRAANWDIIDVYDGCFNVDGIVEALKKAKQSREKPVLVNIRTIIGVGSAVAGKAISHGAPFQADDVQQMKRAYDFDPDQTFVVPQSVREFFADIPSRGKEYVKEWDELVASYSRAHPKLAAEFQSRRDGKLPTNWEAAIPTSFPSEDTPSRKASGLTIQPIAAAHPQFLIGTADLSPSVNLLYPSAVAFQNPSLRTSCEINGDYTGRYIHYGIREHAMAAISNGLAAYNPGTIIPVTSSFFMFYLYAAPAVRMGALQKLQVIHLATHDSIGLGEDGPTHQPIELAALYRAMPELLYIRPGDSEEVAGAWSTAIKYRHGPSIISTSRHALKQQKTTRREKVALGAYVLEECEGKADVTMIGVGAELNFAVDVAAKLREKGLKTRVVSFPCHRLFEQQSVQYKRQVLRRHEGTPAVVIEPYSALEWARYADAGINMKTFGHSLTNQYVYKHFGYEVGSMAERVEKFLADRKSERILPGEYAEL</sequence>
<evidence type="ECO:0000256" key="6">
    <source>
        <dbReference type="ARBA" id="ARBA00022723"/>
    </source>
</evidence>
<dbReference type="InterPro" id="IPR005474">
    <property type="entry name" value="Transketolase_N"/>
</dbReference>
<feature type="binding site" evidence="12">
    <location>
        <begin position="154"/>
        <end position="156"/>
    </location>
    <ligand>
        <name>thiamine diphosphate</name>
        <dbReference type="ChEBI" id="CHEBI:58937"/>
    </ligand>
</feature>
<feature type="binding site" evidence="11">
    <location>
        <position position="570"/>
    </location>
    <ligand>
        <name>substrate</name>
    </ligand>
</feature>
<comment type="catalytic activity">
    <reaction evidence="9">
        <text>D-sedoheptulose 7-phosphate + D-glyceraldehyde 3-phosphate = aldehydo-D-ribose 5-phosphate + D-xylulose 5-phosphate</text>
        <dbReference type="Rhea" id="RHEA:10508"/>
        <dbReference type="ChEBI" id="CHEBI:57483"/>
        <dbReference type="ChEBI" id="CHEBI:57737"/>
        <dbReference type="ChEBI" id="CHEBI:58273"/>
        <dbReference type="ChEBI" id="CHEBI:59776"/>
        <dbReference type="EC" id="2.2.1.1"/>
    </reaction>
</comment>
<evidence type="ECO:0000256" key="11">
    <source>
        <dbReference type="PIRSR" id="PIRSR605478-2"/>
    </source>
</evidence>
<feature type="binding site" evidence="12">
    <location>
        <position position="104"/>
    </location>
    <ligand>
        <name>thiamine diphosphate</name>
        <dbReference type="ChEBI" id="CHEBI:58937"/>
    </ligand>
</feature>
<evidence type="ECO:0000256" key="5">
    <source>
        <dbReference type="ARBA" id="ARBA00022679"/>
    </source>
</evidence>
<feature type="site" description="Important for catalytic activity" evidence="14">
    <location>
        <position position="301"/>
    </location>
</feature>
<dbReference type="Pfam" id="PF02779">
    <property type="entry name" value="Transket_pyr"/>
    <property type="match status" value="1"/>
</dbReference>
<proteinExistence type="inferred from homology"/>
<feature type="binding site" evidence="12">
    <location>
        <position position="225"/>
    </location>
    <ligand>
        <name>thiamine diphosphate</name>
        <dbReference type="ChEBI" id="CHEBI:58937"/>
    </ligand>
</feature>
<feature type="binding site" evidence="11">
    <location>
        <position position="64"/>
    </location>
    <ligand>
        <name>substrate</name>
    </ligand>
</feature>
<dbReference type="PANTHER" id="PTHR43522">
    <property type="entry name" value="TRANSKETOLASE"/>
    <property type="match status" value="1"/>
</dbReference>
<dbReference type="PANTHER" id="PTHR43522:SF6">
    <property type="entry name" value="TRANSKETOLASE-LIKE PYRIMIDINE-BINDING DOMAIN-CONTAINING PROTEIN-RELATED"/>
    <property type="match status" value="1"/>
</dbReference>
<evidence type="ECO:0000313" key="16">
    <source>
        <dbReference type="EMBL" id="PNS18580.1"/>
    </source>
</evidence>
<keyword evidence="7 13" id="KW-0460">Magnesium</keyword>
<comment type="similarity">
    <text evidence="2">Belongs to the transketolase family.</text>
</comment>
<keyword evidence="5" id="KW-0808">Transferase</keyword>
<feature type="binding site" evidence="13">
    <location>
        <position position="225"/>
    </location>
    <ligand>
        <name>Mg(2+)</name>
        <dbReference type="ChEBI" id="CHEBI:18420"/>
    </ligand>
</feature>
<dbReference type="EMBL" id="NKHZ01000039">
    <property type="protein sequence ID" value="PNS18580.1"/>
    <property type="molecule type" value="Genomic_DNA"/>
</dbReference>